<dbReference type="Pfam" id="PF13460">
    <property type="entry name" value="NAD_binding_10"/>
    <property type="match status" value="1"/>
</dbReference>
<dbReference type="Proteomes" id="UP001549164">
    <property type="component" value="Unassembled WGS sequence"/>
</dbReference>
<dbReference type="PANTHER" id="PTHR15020">
    <property type="entry name" value="FLAVIN REDUCTASE-RELATED"/>
    <property type="match status" value="1"/>
</dbReference>
<dbReference type="InterPro" id="IPR016040">
    <property type="entry name" value="NAD(P)-bd_dom"/>
</dbReference>
<organism evidence="2 3">
    <name type="scientific">Martelella mangrovi</name>
    <dbReference type="NCBI Taxonomy" id="1397477"/>
    <lineage>
        <taxon>Bacteria</taxon>
        <taxon>Pseudomonadati</taxon>
        <taxon>Pseudomonadota</taxon>
        <taxon>Alphaproteobacteria</taxon>
        <taxon>Hyphomicrobiales</taxon>
        <taxon>Aurantimonadaceae</taxon>
        <taxon>Martelella</taxon>
    </lineage>
</organism>
<gene>
    <name evidence="2" type="ORF">ABID12_002149</name>
</gene>
<dbReference type="SUPFAM" id="SSF51735">
    <property type="entry name" value="NAD(P)-binding Rossmann-fold domains"/>
    <property type="match status" value="1"/>
</dbReference>
<keyword evidence="3" id="KW-1185">Reference proteome</keyword>
<evidence type="ECO:0000313" key="3">
    <source>
        <dbReference type="Proteomes" id="UP001549164"/>
    </source>
</evidence>
<dbReference type="EMBL" id="JBEPLY010000006">
    <property type="protein sequence ID" value="MET3600204.1"/>
    <property type="molecule type" value="Genomic_DNA"/>
</dbReference>
<accession>A0ABV2IC82</accession>
<dbReference type="PANTHER" id="PTHR15020:SF50">
    <property type="entry name" value="UPF0659 PROTEIN YMR090W"/>
    <property type="match status" value="1"/>
</dbReference>
<proteinExistence type="predicted"/>
<dbReference type="RefSeq" id="WP_354434196.1">
    <property type="nucleotide sequence ID" value="NZ_JBEPLY010000006.1"/>
</dbReference>
<dbReference type="Gene3D" id="3.40.50.720">
    <property type="entry name" value="NAD(P)-binding Rossmann-like Domain"/>
    <property type="match status" value="1"/>
</dbReference>
<protein>
    <submittedName>
        <fullName evidence="2">Uncharacterized protein YbjT (DUF2867 family)</fullName>
    </submittedName>
</protein>
<comment type="caution">
    <text evidence="2">The sequence shown here is derived from an EMBL/GenBank/DDBJ whole genome shotgun (WGS) entry which is preliminary data.</text>
</comment>
<feature type="domain" description="NAD(P)-binding" evidence="1">
    <location>
        <begin position="7"/>
        <end position="191"/>
    </location>
</feature>
<name>A0ABV2IC82_9HYPH</name>
<dbReference type="InterPro" id="IPR036291">
    <property type="entry name" value="NAD(P)-bd_dom_sf"/>
</dbReference>
<evidence type="ECO:0000313" key="2">
    <source>
        <dbReference type="EMBL" id="MET3600204.1"/>
    </source>
</evidence>
<evidence type="ECO:0000259" key="1">
    <source>
        <dbReference type="Pfam" id="PF13460"/>
    </source>
</evidence>
<sequence>MKILVIGATGGIGHRLLPLLVENGHSVVGLHRKAEQAAAITAAGATPVSGDIMEMDEDDFVRVAEGCDAIVFSAGAAGSGLDRTTTIDGDAPIKLVAAARRLGISRFYLVSAFPEAGRSRERNDRFEHYMREKKRADVAVASSDLDWVILRPGTLVHEDGDGRVSLGPAVAYGNVARGNVARVLASLIEHPDIRRAFLELTDGDTAVNTAVASLKRR</sequence>
<reference evidence="2 3" key="1">
    <citation type="submission" date="2024-06" db="EMBL/GenBank/DDBJ databases">
        <title>Genomic Encyclopedia of Type Strains, Phase IV (KMG-IV): sequencing the most valuable type-strain genomes for metagenomic binning, comparative biology and taxonomic classification.</title>
        <authorList>
            <person name="Goeker M."/>
        </authorList>
    </citation>
    <scope>NUCLEOTIDE SEQUENCE [LARGE SCALE GENOMIC DNA]</scope>
    <source>
        <strain evidence="2 3">DSM 28102</strain>
    </source>
</reference>